<organism evidence="1 2">
    <name type="scientific">Streptomyces gibsoniae</name>
    <dbReference type="NCBI Taxonomy" id="3075529"/>
    <lineage>
        <taxon>Bacteria</taxon>
        <taxon>Bacillati</taxon>
        <taxon>Actinomycetota</taxon>
        <taxon>Actinomycetes</taxon>
        <taxon>Kitasatosporales</taxon>
        <taxon>Streptomycetaceae</taxon>
        <taxon>Streptomyces</taxon>
    </lineage>
</organism>
<dbReference type="Proteomes" id="UP001183809">
    <property type="component" value="Unassembled WGS sequence"/>
</dbReference>
<evidence type="ECO:0000313" key="2">
    <source>
        <dbReference type="Proteomes" id="UP001183809"/>
    </source>
</evidence>
<sequence length="113" mass="11675">MAVATLAVALGAGSADATGYVAEKNPYLKSGKIYAEATLQGPNPVDTKMCVSLLQTHPATPDIPVAGKCSTLSAGTVKVSINNFCGRYTTHVEVSRGGRTLVYKDSASVIICN</sequence>
<accession>A0ABU2TPN7</accession>
<dbReference type="RefSeq" id="WP_311693299.1">
    <property type="nucleotide sequence ID" value="NZ_JAVREY010000006.1"/>
</dbReference>
<evidence type="ECO:0000313" key="1">
    <source>
        <dbReference type="EMBL" id="MDT0462908.1"/>
    </source>
</evidence>
<protein>
    <submittedName>
        <fullName evidence="1">Uncharacterized protein</fullName>
    </submittedName>
</protein>
<dbReference type="EMBL" id="JAVREY010000006">
    <property type="protein sequence ID" value="MDT0462908.1"/>
    <property type="molecule type" value="Genomic_DNA"/>
</dbReference>
<name>A0ABU2TPN7_9ACTN</name>
<proteinExistence type="predicted"/>
<keyword evidence="2" id="KW-1185">Reference proteome</keyword>
<comment type="caution">
    <text evidence="1">The sequence shown here is derived from an EMBL/GenBank/DDBJ whole genome shotgun (WGS) entry which is preliminary data.</text>
</comment>
<gene>
    <name evidence="1" type="ORF">RM764_07765</name>
</gene>
<reference evidence="2" key="1">
    <citation type="submission" date="2023-07" db="EMBL/GenBank/DDBJ databases">
        <title>30 novel species of actinomycetes from the DSMZ collection.</title>
        <authorList>
            <person name="Nouioui I."/>
        </authorList>
    </citation>
    <scope>NUCLEOTIDE SEQUENCE [LARGE SCALE GENOMIC DNA]</scope>
    <source>
        <strain evidence="2">DSM 41699</strain>
    </source>
</reference>